<organism evidence="5 6">
    <name type="scientific">Prauserella oleivorans</name>
    <dbReference type="NCBI Taxonomy" id="1478153"/>
    <lineage>
        <taxon>Bacteria</taxon>
        <taxon>Bacillati</taxon>
        <taxon>Actinomycetota</taxon>
        <taxon>Actinomycetes</taxon>
        <taxon>Pseudonocardiales</taxon>
        <taxon>Pseudonocardiaceae</taxon>
        <taxon>Prauserella</taxon>
    </lineage>
</organism>
<dbReference type="Pfam" id="PF00392">
    <property type="entry name" value="GntR"/>
    <property type="match status" value="1"/>
</dbReference>
<dbReference type="PRINTS" id="PR00035">
    <property type="entry name" value="HTHGNTR"/>
</dbReference>
<evidence type="ECO:0000256" key="3">
    <source>
        <dbReference type="ARBA" id="ARBA00023163"/>
    </source>
</evidence>
<dbReference type="PANTHER" id="PTHR43537">
    <property type="entry name" value="TRANSCRIPTIONAL REGULATOR, GNTR FAMILY"/>
    <property type="match status" value="1"/>
</dbReference>
<dbReference type="InterPro" id="IPR036388">
    <property type="entry name" value="WH-like_DNA-bd_sf"/>
</dbReference>
<dbReference type="SMART" id="SM00345">
    <property type="entry name" value="HTH_GNTR"/>
    <property type="match status" value="1"/>
</dbReference>
<evidence type="ECO:0000256" key="2">
    <source>
        <dbReference type="ARBA" id="ARBA00023125"/>
    </source>
</evidence>
<dbReference type="InterPro" id="IPR011711">
    <property type="entry name" value="GntR_C"/>
</dbReference>
<keyword evidence="1" id="KW-0805">Transcription regulation</keyword>
<evidence type="ECO:0000313" key="6">
    <source>
        <dbReference type="Proteomes" id="UP001597478"/>
    </source>
</evidence>
<accession>A0ABW5WAS8</accession>
<protein>
    <submittedName>
        <fullName evidence="5">GntR family transcriptional regulator</fullName>
    </submittedName>
</protein>
<dbReference type="EMBL" id="JBHUOF010000018">
    <property type="protein sequence ID" value="MFD2800569.1"/>
    <property type="molecule type" value="Genomic_DNA"/>
</dbReference>
<comment type="caution">
    <text evidence="5">The sequence shown here is derived from an EMBL/GenBank/DDBJ whole genome shotgun (WGS) entry which is preliminary data.</text>
</comment>
<dbReference type="InterPro" id="IPR008920">
    <property type="entry name" value="TF_FadR/GntR_C"/>
</dbReference>
<proteinExistence type="predicted"/>
<dbReference type="Proteomes" id="UP001597478">
    <property type="component" value="Unassembled WGS sequence"/>
</dbReference>
<sequence length="212" mass="23498">MTRGSPLGERVYVRLRAALLDGTRPVTERLTESKLARELGVSRTPVREALTRLVSDGLVRREDYGYSVVLPSLATLRDLHEVAVAVELRGIERCLENPALRHDAAALRRELARWYALREAPAPAPAEFVCHDERFHTTLLAASGNTELVAALTAVHGRTRHARIHFGPLAEHPETAIGEHIAIAERLLGGELEAARELLHRHLEAAVPPRLR</sequence>
<dbReference type="SUPFAM" id="SSF46785">
    <property type="entry name" value="Winged helix' DNA-binding domain"/>
    <property type="match status" value="1"/>
</dbReference>
<dbReference type="Gene3D" id="1.20.120.530">
    <property type="entry name" value="GntR ligand-binding domain-like"/>
    <property type="match status" value="1"/>
</dbReference>
<name>A0ABW5WAS8_9PSEU</name>
<dbReference type="PRINTS" id="PR00033">
    <property type="entry name" value="HTHASNC"/>
</dbReference>
<dbReference type="PROSITE" id="PS50949">
    <property type="entry name" value="HTH_GNTR"/>
    <property type="match status" value="1"/>
</dbReference>
<evidence type="ECO:0000259" key="4">
    <source>
        <dbReference type="PROSITE" id="PS50949"/>
    </source>
</evidence>
<dbReference type="SMART" id="SM00895">
    <property type="entry name" value="FCD"/>
    <property type="match status" value="1"/>
</dbReference>
<dbReference type="SUPFAM" id="SSF48008">
    <property type="entry name" value="GntR ligand-binding domain-like"/>
    <property type="match status" value="1"/>
</dbReference>
<dbReference type="RefSeq" id="WP_377388020.1">
    <property type="nucleotide sequence ID" value="NZ_JBHSAN010000009.1"/>
</dbReference>
<gene>
    <name evidence="5" type="ORF">ACFS2C_14320</name>
</gene>
<dbReference type="InterPro" id="IPR000524">
    <property type="entry name" value="Tscrpt_reg_HTH_GntR"/>
</dbReference>
<keyword evidence="6" id="KW-1185">Reference proteome</keyword>
<dbReference type="PANTHER" id="PTHR43537:SF45">
    <property type="entry name" value="GNTR FAMILY REGULATORY PROTEIN"/>
    <property type="match status" value="1"/>
</dbReference>
<feature type="domain" description="HTH gntR-type" evidence="4">
    <location>
        <begin position="5"/>
        <end position="72"/>
    </location>
</feature>
<dbReference type="InterPro" id="IPR000485">
    <property type="entry name" value="AsnC-type_HTH_dom"/>
</dbReference>
<dbReference type="Pfam" id="PF07729">
    <property type="entry name" value="FCD"/>
    <property type="match status" value="1"/>
</dbReference>
<evidence type="ECO:0000256" key="1">
    <source>
        <dbReference type="ARBA" id="ARBA00023015"/>
    </source>
</evidence>
<reference evidence="6" key="1">
    <citation type="journal article" date="2019" name="Int. J. Syst. Evol. Microbiol.">
        <title>The Global Catalogue of Microorganisms (GCM) 10K type strain sequencing project: providing services to taxonomists for standard genome sequencing and annotation.</title>
        <authorList>
            <consortium name="The Broad Institute Genomics Platform"/>
            <consortium name="The Broad Institute Genome Sequencing Center for Infectious Disease"/>
            <person name="Wu L."/>
            <person name="Ma J."/>
        </authorList>
    </citation>
    <scope>NUCLEOTIDE SEQUENCE [LARGE SCALE GENOMIC DNA]</scope>
    <source>
        <strain evidence="6">IBRC-M 10906</strain>
    </source>
</reference>
<dbReference type="InterPro" id="IPR036390">
    <property type="entry name" value="WH_DNA-bd_sf"/>
</dbReference>
<keyword evidence="2" id="KW-0238">DNA-binding</keyword>
<keyword evidence="3" id="KW-0804">Transcription</keyword>
<dbReference type="Gene3D" id="1.10.10.10">
    <property type="entry name" value="Winged helix-like DNA-binding domain superfamily/Winged helix DNA-binding domain"/>
    <property type="match status" value="1"/>
</dbReference>
<evidence type="ECO:0000313" key="5">
    <source>
        <dbReference type="EMBL" id="MFD2800569.1"/>
    </source>
</evidence>